<keyword evidence="1" id="KW-0808">Transferase</keyword>
<comment type="caution">
    <text evidence="3">The sequence shown here is derived from an EMBL/GenBank/DDBJ whole genome shotgun (WGS) entry which is preliminary data.</text>
</comment>
<keyword evidence="2" id="KW-0012">Acyltransferase</keyword>
<sequence>MADNTSNSVKILDHCQVAPPPASAPSSTSLPLTFFDITWLLCRPMERIFFYESSYPTHQFIETILPTLKLSLSHTLQHFFPLASNLICPPPPNKPHLLYVDGSSVSFTLAESTADFNHLVSNYPSDVTTLHHFVPRLPLARVLNGGTRVVPPSAIQVTLVSSSGIAICVKFHHVAADGRAVIEDLNGLESIFLKQWWIFGGSEWKEDSSPIHDVCRHKVRATFLLGRPQIEKLKLSTQTSTFVVTCALIWVCLIKSEQSTSSEQVCYFVFVADCRDRFGISLPTTYFGNCLALCFVPLKRRVLAGENGIVEAMKAIGNRVRELEREGAERWMLEWKEVIEKGHHLVSVAGSPKLGAYETDFGWGRPKKNEMVQIDTALVMYINETRDEKGGIEIGLALERAQMNNFTAIFEACLKEL</sequence>
<evidence type="ECO:0000313" key="3">
    <source>
        <dbReference type="EMBL" id="KAJ7953909.1"/>
    </source>
</evidence>
<evidence type="ECO:0000313" key="4">
    <source>
        <dbReference type="Proteomes" id="UP001163823"/>
    </source>
</evidence>
<dbReference type="KEGG" id="qsa:O6P43_025547"/>
<evidence type="ECO:0000256" key="2">
    <source>
        <dbReference type="ARBA" id="ARBA00023315"/>
    </source>
</evidence>
<dbReference type="EMBL" id="JARAOO010000010">
    <property type="protein sequence ID" value="KAJ7953909.1"/>
    <property type="molecule type" value="Genomic_DNA"/>
</dbReference>
<proteinExistence type="predicted"/>
<dbReference type="Gene3D" id="3.30.559.10">
    <property type="entry name" value="Chloramphenicol acetyltransferase-like domain"/>
    <property type="match status" value="2"/>
</dbReference>
<dbReference type="Pfam" id="PF02458">
    <property type="entry name" value="Transferase"/>
    <property type="match status" value="2"/>
</dbReference>
<dbReference type="InterPro" id="IPR023213">
    <property type="entry name" value="CAT-like_dom_sf"/>
</dbReference>
<name>A0AAD7PGC3_QUISA</name>
<dbReference type="InterPro" id="IPR051504">
    <property type="entry name" value="Plant_metabolite_acyltrans"/>
</dbReference>
<protein>
    <submittedName>
        <fullName evidence="3">Malonyl-coenzyme:anthocyanin 5-O-glucoside-6'''-O-malonyltransferase</fullName>
    </submittedName>
</protein>
<dbReference type="AlphaFoldDB" id="A0AAD7PGC3"/>
<dbReference type="GO" id="GO:0016747">
    <property type="term" value="F:acyltransferase activity, transferring groups other than amino-acyl groups"/>
    <property type="evidence" value="ECO:0007669"/>
    <property type="project" value="UniProtKB-ARBA"/>
</dbReference>
<dbReference type="PANTHER" id="PTHR31625">
    <property type="match status" value="1"/>
</dbReference>
<organism evidence="3 4">
    <name type="scientific">Quillaja saponaria</name>
    <name type="common">Soap bark tree</name>
    <dbReference type="NCBI Taxonomy" id="32244"/>
    <lineage>
        <taxon>Eukaryota</taxon>
        <taxon>Viridiplantae</taxon>
        <taxon>Streptophyta</taxon>
        <taxon>Embryophyta</taxon>
        <taxon>Tracheophyta</taxon>
        <taxon>Spermatophyta</taxon>
        <taxon>Magnoliopsida</taxon>
        <taxon>eudicotyledons</taxon>
        <taxon>Gunneridae</taxon>
        <taxon>Pentapetalae</taxon>
        <taxon>rosids</taxon>
        <taxon>fabids</taxon>
        <taxon>Fabales</taxon>
        <taxon>Quillajaceae</taxon>
        <taxon>Quillaja</taxon>
    </lineage>
</organism>
<gene>
    <name evidence="3" type="ORF">O6P43_025547</name>
</gene>
<evidence type="ECO:0000256" key="1">
    <source>
        <dbReference type="ARBA" id="ARBA00022679"/>
    </source>
</evidence>
<dbReference type="Proteomes" id="UP001163823">
    <property type="component" value="Chromosome 10"/>
</dbReference>
<reference evidence="3" key="1">
    <citation type="journal article" date="2023" name="Science">
        <title>Elucidation of the pathway for biosynthesis of saponin adjuvants from the soapbark tree.</title>
        <authorList>
            <person name="Reed J."/>
            <person name="Orme A."/>
            <person name="El-Demerdash A."/>
            <person name="Owen C."/>
            <person name="Martin L.B.B."/>
            <person name="Misra R.C."/>
            <person name="Kikuchi S."/>
            <person name="Rejzek M."/>
            <person name="Martin A.C."/>
            <person name="Harkess A."/>
            <person name="Leebens-Mack J."/>
            <person name="Louveau T."/>
            <person name="Stephenson M.J."/>
            <person name="Osbourn A."/>
        </authorList>
    </citation>
    <scope>NUCLEOTIDE SEQUENCE</scope>
    <source>
        <strain evidence="3">S10</strain>
    </source>
</reference>
<accession>A0AAD7PGC3</accession>
<keyword evidence="4" id="KW-1185">Reference proteome</keyword>